<keyword evidence="7" id="KW-0995">Kinetochore</keyword>
<keyword evidence="8 12" id="KW-0175">Coiled coil</keyword>
<evidence type="ECO:0000313" key="17">
    <source>
        <dbReference type="Proteomes" id="UP000186136"/>
    </source>
</evidence>
<dbReference type="Pfam" id="PF18595">
    <property type="entry name" value="Nuf2_DHR10-like"/>
    <property type="match status" value="1"/>
</dbReference>
<keyword evidence="9" id="KW-0539">Nucleus</keyword>
<dbReference type="GO" id="GO:0045132">
    <property type="term" value="P:meiotic chromosome segregation"/>
    <property type="evidence" value="ECO:0007669"/>
    <property type="project" value="TreeGrafter"/>
</dbReference>
<evidence type="ECO:0000256" key="10">
    <source>
        <dbReference type="ARBA" id="ARBA00023306"/>
    </source>
</evidence>
<keyword evidence="6" id="KW-0498">Mitosis</keyword>
<feature type="coiled-coil region" evidence="12">
    <location>
        <begin position="181"/>
        <end position="282"/>
    </location>
</feature>
<sequence length="490" mass="57789">MARPSAIYRSSQQSTQTKNKYKFPILDPQELVLLYDTMGFSINESSLTRPNSSFMKSLIEQILDKFLYISPYSLRDKVAQIEMDYSDSDSEERAGNDKNEKNGEYGSQTDANHRNGHFKYDIKSSISVVACQRIMYKFLCDCGVDDFNIRDISKPEPSRLRIILSALINYARFREERMGDLDELMDKNDQTLENYKALVKKNREIQNEIDRIEENLNNQQYTHEELYNHNEDLENQLRNLRQVQKQLTEEHEKYRSEKTGLINELENQSALYIETEKDLEEIRPYIKESPESVKELTQKMKESESKESETLKGLESKLRNIIISLDSFQLLTQELNNLQKFTDDLKVESTRNRSYDDKLKSLKSQMVVTTEEANEYSRKMIQIERQLKHNEDRITKLQSFYTEKMNSLEEKIAIQNNEYNALKSEKNLEDVDLSEKEAQINDWRGKITDIQRQYELECKETNFDLEKLNSKVLLYIAEITNKINESKEVL</sequence>
<evidence type="ECO:0000256" key="2">
    <source>
        <dbReference type="ARBA" id="ARBA00004629"/>
    </source>
</evidence>
<dbReference type="GO" id="GO:0051315">
    <property type="term" value="P:attachment of mitotic spindle microtubules to kinetochore"/>
    <property type="evidence" value="ECO:0007669"/>
    <property type="project" value="TreeGrafter"/>
</dbReference>
<evidence type="ECO:0000259" key="15">
    <source>
        <dbReference type="Pfam" id="PF18595"/>
    </source>
</evidence>
<dbReference type="InterPro" id="IPR038275">
    <property type="entry name" value="Nuf2_N_sf"/>
</dbReference>
<evidence type="ECO:0000256" key="11">
    <source>
        <dbReference type="ARBA" id="ARBA00023328"/>
    </source>
</evidence>
<dbReference type="InterPro" id="IPR005549">
    <property type="entry name" value="Kinetochore_Nuf2_N"/>
</dbReference>
<evidence type="ECO:0000256" key="3">
    <source>
        <dbReference type="ARBA" id="ARBA00005498"/>
    </source>
</evidence>
<dbReference type="InterPro" id="IPR041112">
    <property type="entry name" value="Nuf2_DHR10-like"/>
</dbReference>
<dbReference type="Pfam" id="PF03800">
    <property type="entry name" value="Nuf2"/>
    <property type="match status" value="1"/>
</dbReference>
<dbReference type="GO" id="GO:0005634">
    <property type="term" value="C:nucleus"/>
    <property type="evidence" value="ECO:0007669"/>
    <property type="project" value="UniProtKB-SubCell"/>
</dbReference>
<proteinExistence type="inferred from homology"/>
<evidence type="ECO:0000259" key="14">
    <source>
        <dbReference type="Pfam" id="PF03800"/>
    </source>
</evidence>
<dbReference type="PANTHER" id="PTHR21650:SF2">
    <property type="entry name" value="KINETOCHORE PROTEIN NUF2"/>
    <property type="match status" value="1"/>
</dbReference>
<keyword evidence="4" id="KW-0158">Chromosome</keyword>
<dbReference type="GO" id="GO:0044877">
    <property type="term" value="F:protein-containing complex binding"/>
    <property type="evidence" value="ECO:0007669"/>
    <property type="project" value="TreeGrafter"/>
</dbReference>
<keyword evidence="5" id="KW-0132">Cell division</keyword>
<keyword evidence="10" id="KW-0131">Cell cycle</keyword>
<feature type="domain" description="Nuf2 DHR10-like" evidence="15">
    <location>
        <begin position="302"/>
        <end position="413"/>
    </location>
</feature>
<dbReference type="GO" id="GO:0031262">
    <property type="term" value="C:Ndc80 complex"/>
    <property type="evidence" value="ECO:0007669"/>
    <property type="project" value="InterPro"/>
</dbReference>
<feature type="domain" description="Kinetochore protein Nuf2 N-terminal" evidence="14">
    <location>
        <begin position="20"/>
        <end position="188"/>
    </location>
</feature>
<dbReference type="Gene3D" id="1.10.418.60">
    <property type="entry name" value="Ncd80 complex, Nuf2 subunit"/>
    <property type="match status" value="1"/>
</dbReference>
<accession>A0A1Q2YHH2</accession>
<feature type="coiled-coil region" evidence="12">
    <location>
        <begin position="359"/>
        <end position="453"/>
    </location>
</feature>
<comment type="similarity">
    <text evidence="3">Belongs to the NUF2 family.</text>
</comment>
<evidence type="ECO:0000256" key="1">
    <source>
        <dbReference type="ARBA" id="ARBA00004123"/>
    </source>
</evidence>
<dbReference type="GO" id="GO:0007052">
    <property type="term" value="P:mitotic spindle organization"/>
    <property type="evidence" value="ECO:0007669"/>
    <property type="project" value="TreeGrafter"/>
</dbReference>
<evidence type="ECO:0000313" key="16">
    <source>
        <dbReference type="EMBL" id="GAV28984.1"/>
    </source>
</evidence>
<evidence type="ECO:0000256" key="7">
    <source>
        <dbReference type="ARBA" id="ARBA00022838"/>
    </source>
</evidence>
<dbReference type="EMBL" id="BDGI01000092">
    <property type="protein sequence ID" value="GAV28984.1"/>
    <property type="molecule type" value="Genomic_DNA"/>
</dbReference>
<comment type="caution">
    <text evidence="16">The sequence shown here is derived from an EMBL/GenBank/DDBJ whole genome shotgun (WGS) entry which is preliminary data.</text>
</comment>
<dbReference type="Proteomes" id="UP000186136">
    <property type="component" value="Unassembled WGS sequence"/>
</dbReference>
<feature type="compositionally biased region" description="Basic and acidic residues" evidence="13">
    <location>
        <begin position="91"/>
        <end position="103"/>
    </location>
</feature>
<feature type="region of interest" description="Disordered" evidence="13">
    <location>
        <begin position="85"/>
        <end position="112"/>
    </location>
</feature>
<evidence type="ECO:0000256" key="4">
    <source>
        <dbReference type="ARBA" id="ARBA00022454"/>
    </source>
</evidence>
<protein>
    <submittedName>
        <fullName evidence="16">Uncharacterized protein</fullName>
    </submittedName>
</protein>
<keyword evidence="11" id="KW-0137">Centromere</keyword>
<dbReference type="GO" id="GO:0051383">
    <property type="term" value="P:kinetochore organization"/>
    <property type="evidence" value="ECO:0007669"/>
    <property type="project" value="TreeGrafter"/>
</dbReference>
<dbReference type="OrthoDB" id="8194677at2759"/>
<keyword evidence="17" id="KW-1185">Reference proteome</keyword>
<dbReference type="GO" id="GO:0051301">
    <property type="term" value="P:cell division"/>
    <property type="evidence" value="ECO:0007669"/>
    <property type="project" value="UniProtKB-KW"/>
</dbReference>
<reference evidence="16 17" key="1">
    <citation type="submission" date="2016-08" db="EMBL/GenBank/DDBJ databases">
        <title>Whole genome shotgun sequence of Pichia membranifaciens KS47-1.</title>
        <authorList>
            <person name="Konishi M."/>
            <person name="Ishida M."/>
            <person name="Arakawa T."/>
            <person name="Kato Y."/>
            <person name="Horiuchi J."/>
        </authorList>
    </citation>
    <scope>NUCLEOTIDE SEQUENCE [LARGE SCALE GENOMIC DNA]</scope>
    <source>
        <strain evidence="16 17">KS47-1</strain>
    </source>
</reference>
<comment type="subcellular location">
    <subcellularLocation>
        <location evidence="2">Chromosome</location>
        <location evidence="2">Centromere</location>
        <location evidence="2">Kinetochore</location>
    </subcellularLocation>
    <subcellularLocation>
        <location evidence="1">Nucleus</location>
    </subcellularLocation>
</comment>
<evidence type="ECO:0000256" key="9">
    <source>
        <dbReference type="ARBA" id="ARBA00023242"/>
    </source>
</evidence>
<evidence type="ECO:0000256" key="13">
    <source>
        <dbReference type="SAM" id="MobiDB-lite"/>
    </source>
</evidence>
<evidence type="ECO:0000256" key="8">
    <source>
        <dbReference type="ARBA" id="ARBA00023054"/>
    </source>
</evidence>
<evidence type="ECO:0000256" key="5">
    <source>
        <dbReference type="ARBA" id="ARBA00022618"/>
    </source>
</evidence>
<organism evidence="16 17">
    <name type="scientific">Pichia membranifaciens</name>
    <dbReference type="NCBI Taxonomy" id="4926"/>
    <lineage>
        <taxon>Eukaryota</taxon>
        <taxon>Fungi</taxon>
        <taxon>Dikarya</taxon>
        <taxon>Ascomycota</taxon>
        <taxon>Saccharomycotina</taxon>
        <taxon>Pichiomycetes</taxon>
        <taxon>Pichiales</taxon>
        <taxon>Pichiaceae</taxon>
        <taxon>Pichia</taxon>
    </lineage>
</organism>
<dbReference type="AlphaFoldDB" id="A0A1Q2YHH2"/>
<dbReference type="PANTHER" id="PTHR21650">
    <property type="entry name" value="MEMBRALIN/KINETOCHORE PROTEIN NUF2"/>
    <property type="match status" value="1"/>
</dbReference>
<gene>
    <name evidence="16" type="ORF">PMKS-002462</name>
</gene>
<evidence type="ECO:0000256" key="12">
    <source>
        <dbReference type="SAM" id="Coils"/>
    </source>
</evidence>
<evidence type="ECO:0000256" key="6">
    <source>
        <dbReference type="ARBA" id="ARBA00022776"/>
    </source>
</evidence>
<name>A0A1Q2YHH2_9ASCO</name>